<sequence length="48" mass="5564">MIEKPMMKAHINTRLFIECFFGFIGSLDNKGMKANVKTWMVCEEVINP</sequence>
<comment type="caution">
    <text evidence="1">The sequence shown here is derived from an EMBL/GenBank/DDBJ whole genome shotgun (WGS) entry which is preliminary data.</text>
</comment>
<dbReference type="EMBL" id="BAAAFM010000003">
    <property type="protein sequence ID" value="GAA0202653.1"/>
    <property type="molecule type" value="Genomic_DNA"/>
</dbReference>
<evidence type="ECO:0008006" key="3">
    <source>
        <dbReference type="Google" id="ProtNLM"/>
    </source>
</evidence>
<organism evidence="1 2">
    <name type="scientific">Kangiella japonica</name>
    <dbReference type="NCBI Taxonomy" id="647384"/>
    <lineage>
        <taxon>Bacteria</taxon>
        <taxon>Pseudomonadati</taxon>
        <taxon>Pseudomonadota</taxon>
        <taxon>Gammaproteobacteria</taxon>
        <taxon>Kangiellales</taxon>
        <taxon>Kangiellaceae</taxon>
        <taxon>Kangiella</taxon>
    </lineage>
</organism>
<gene>
    <name evidence="1" type="ORF">GCM10009123_07380</name>
</gene>
<protein>
    <recommendedName>
        <fullName evidence="3">Transposase DDE domain-containing protein</fullName>
    </recommendedName>
</protein>
<accession>A0ABN0SVN1</accession>
<evidence type="ECO:0000313" key="1">
    <source>
        <dbReference type="EMBL" id="GAA0202653.1"/>
    </source>
</evidence>
<proteinExistence type="predicted"/>
<keyword evidence="2" id="KW-1185">Reference proteome</keyword>
<name>A0ABN0SVN1_9GAMM</name>
<dbReference type="Proteomes" id="UP001501221">
    <property type="component" value="Unassembled WGS sequence"/>
</dbReference>
<evidence type="ECO:0000313" key="2">
    <source>
        <dbReference type="Proteomes" id="UP001501221"/>
    </source>
</evidence>
<reference evidence="1 2" key="1">
    <citation type="journal article" date="2019" name="Int. J. Syst. Evol. Microbiol.">
        <title>The Global Catalogue of Microorganisms (GCM) 10K type strain sequencing project: providing services to taxonomists for standard genome sequencing and annotation.</title>
        <authorList>
            <consortium name="The Broad Institute Genomics Platform"/>
            <consortium name="The Broad Institute Genome Sequencing Center for Infectious Disease"/>
            <person name="Wu L."/>
            <person name="Ma J."/>
        </authorList>
    </citation>
    <scope>NUCLEOTIDE SEQUENCE [LARGE SCALE GENOMIC DNA]</scope>
    <source>
        <strain evidence="1 2">JCM 16211</strain>
    </source>
</reference>